<sequence>MAPPALRAMASADPYALHVAIVSRDDAAIGALLARGHSVNVADPAGATPLIVAAGQHPAAVARLLHARADASARLHLGNGAAHFAAIGGAADALELLGRHAPDALIEPNRSGDTPALMCCAAGGRPDALRALLRALRAADEAERGAAPERASGAQTPLARGKRPPPATRLSRAFTAANAHGDTPLLLASRTGAAACVCALLDAGADALARHQRMGASASELLRGACAAAAAAGASAPAAREMAEALGALEAQERAREALARAAADELLAGSSGGVTGTGRRAKARQPARAQPGTTCGADAPPPPIVAGAPAAAAGGVDEAGGGCSDGGGEDAGEWQQVGARARRTCRVDEQAAASSSGCITAAVHTREGALAAAPASDAACGRARARARPSVPPPLLARAPPAEPDDVGAAACATCAAAAARLRALSPRAAELALAPADVLATAAELRALSVTQLELLLALLSAQVARVGAELGGRSQSLGACVCAAADELSVELLSCGVGLAALDLAPEDVCDGARDEGSDDGPVPIVAYTRPTPS</sequence>
<feature type="repeat" description="ANK" evidence="1">
    <location>
        <begin position="180"/>
        <end position="212"/>
    </location>
</feature>
<keyword evidence="4" id="KW-1185">Reference proteome</keyword>
<dbReference type="SUPFAM" id="SSF48403">
    <property type="entry name" value="Ankyrin repeat"/>
    <property type="match status" value="1"/>
</dbReference>
<dbReference type="PANTHER" id="PTHR24121">
    <property type="entry name" value="NO MECHANORECEPTOR POTENTIAL C, ISOFORM D-RELATED"/>
    <property type="match status" value="1"/>
</dbReference>
<dbReference type="EMBL" id="JAGTXO010000018">
    <property type="protein sequence ID" value="KAG8462953.1"/>
    <property type="molecule type" value="Genomic_DNA"/>
</dbReference>
<dbReference type="Pfam" id="PF00023">
    <property type="entry name" value="Ank"/>
    <property type="match status" value="1"/>
</dbReference>
<accession>A0A8J6CCX5</accession>
<proteinExistence type="predicted"/>
<dbReference type="Proteomes" id="UP000751190">
    <property type="component" value="Unassembled WGS sequence"/>
</dbReference>
<feature type="region of interest" description="Disordered" evidence="2">
    <location>
        <begin position="515"/>
        <end position="537"/>
    </location>
</feature>
<keyword evidence="1" id="KW-0040">ANK repeat</keyword>
<dbReference type="PANTHER" id="PTHR24121:SF23">
    <property type="entry name" value="NO MECHANORECEPTOR POTENTIAL C, ISOFORM H"/>
    <property type="match status" value="1"/>
</dbReference>
<evidence type="ECO:0000313" key="4">
    <source>
        <dbReference type="Proteomes" id="UP000751190"/>
    </source>
</evidence>
<feature type="region of interest" description="Disordered" evidence="2">
    <location>
        <begin position="142"/>
        <end position="168"/>
    </location>
</feature>
<feature type="compositionally biased region" description="Gly residues" evidence="2">
    <location>
        <begin position="318"/>
        <end position="327"/>
    </location>
</feature>
<feature type="region of interest" description="Disordered" evidence="2">
    <location>
        <begin position="270"/>
        <end position="336"/>
    </location>
</feature>
<comment type="caution">
    <text evidence="3">The sequence shown here is derived from an EMBL/GenBank/DDBJ whole genome shotgun (WGS) entry which is preliminary data.</text>
</comment>
<dbReference type="AlphaFoldDB" id="A0A8J6CCX5"/>
<dbReference type="InterPro" id="IPR002110">
    <property type="entry name" value="Ankyrin_rpt"/>
</dbReference>
<reference evidence="3" key="1">
    <citation type="submission" date="2021-05" db="EMBL/GenBank/DDBJ databases">
        <title>The genome of the haptophyte Pavlova lutheri (Diacronema luteri, Pavlovales) - a model for lipid biosynthesis in eukaryotic algae.</title>
        <authorList>
            <person name="Hulatt C.J."/>
            <person name="Posewitz M.C."/>
        </authorList>
    </citation>
    <scope>NUCLEOTIDE SEQUENCE</scope>
    <source>
        <strain evidence="3">NIVA-4/92</strain>
    </source>
</reference>
<dbReference type="OrthoDB" id="273147at2759"/>
<feature type="compositionally biased region" description="Low complexity" evidence="2">
    <location>
        <begin position="306"/>
        <end position="317"/>
    </location>
</feature>
<evidence type="ECO:0008006" key="5">
    <source>
        <dbReference type="Google" id="ProtNLM"/>
    </source>
</evidence>
<evidence type="ECO:0000313" key="3">
    <source>
        <dbReference type="EMBL" id="KAG8462953.1"/>
    </source>
</evidence>
<dbReference type="PROSITE" id="PS50088">
    <property type="entry name" value="ANK_REPEAT"/>
    <property type="match status" value="1"/>
</dbReference>
<dbReference type="InterPro" id="IPR036770">
    <property type="entry name" value="Ankyrin_rpt-contain_sf"/>
</dbReference>
<organism evidence="3 4">
    <name type="scientific">Diacronema lutheri</name>
    <name type="common">Unicellular marine alga</name>
    <name type="synonym">Monochrysis lutheri</name>
    <dbReference type="NCBI Taxonomy" id="2081491"/>
    <lineage>
        <taxon>Eukaryota</taxon>
        <taxon>Haptista</taxon>
        <taxon>Haptophyta</taxon>
        <taxon>Pavlovophyceae</taxon>
        <taxon>Pavlovales</taxon>
        <taxon>Pavlovaceae</taxon>
        <taxon>Diacronema</taxon>
    </lineage>
</organism>
<dbReference type="SMART" id="SM00248">
    <property type="entry name" value="ANK"/>
    <property type="match status" value="5"/>
</dbReference>
<dbReference type="PROSITE" id="PS50297">
    <property type="entry name" value="ANK_REP_REGION"/>
    <property type="match status" value="1"/>
</dbReference>
<evidence type="ECO:0000256" key="2">
    <source>
        <dbReference type="SAM" id="MobiDB-lite"/>
    </source>
</evidence>
<dbReference type="Gene3D" id="1.25.40.20">
    <property type="entry name" value="Ankyrin repeat-containing domain"/>
    <property type="match status" value="2"/>
</dbReference>
<protein>
    <recommendedName>
        <fullName evidence="5">ANK_REP_REGION domain-containing protein</fullName>
    </recommendedName>
</protein>
<gene>
    <name evidence="3" type="ORF">KFE25_001726</name>
</gene>
<evidence type="ECO:0000256" key="1">
    <source>
        <dbReference type="PROSITE-ProRule" id="PRU00023"/>
    </source>
</evidence>
<name>A0A8J6CCX5_DIALT</name>